<reference evidence="1" key="1">
    <citation type="submission" date="2018-05" db="EMBL/GenBank/DDBJ databases">
        <authorList>
            <person name="Lanie J.A."/>
            <person name="Ng W.-L."/>
            <person name="Kazmierczak K.M."/>
            <person name="Andrzejewski T.M."/>
            <person name="Davidsen T.M."/>
            <person name="Wayne K.J."/>
            <person name="Tettelin H."/>
            <person name="Glass J.I."/>
            <person name="Rusch D."/>
            <person name="Podicherti R."/>
            <person name="Tsui H.-C.T."/>
            <person name="Winkler M.E."/>
        </authorList>
    </citation>
    <scope>NUCLEOTIDE SEQUENCE</scope>
</reference>
<dbReference type="AlphaFoldDB" id="A0A383EUE9"/>
<feature type="non-terminal residue" evidence="1">
    <location>
        <position position="1"/>
    </location>
</feature>
<protein>
    <submittedName>
        <fullName evidence="1">Uncharacterized protein</fullName>
    </submittedName>
</protein>
<organism evidence="1">
    <name type="scientific">marine metagenome</name>
    <dbReference type="NCBI Taxonomy" id="408172"/>
    <lineage>
        <taxon>unclassified sequences</taxon>
        <taxon>metagenomes</taxon>
        <taxon>ecological metagenomes</taxon>
    </lineage>
</organism>
<name>A0A383EUE9_9ZZZZ</name>
<sequence>KAAYRILGTSAGESAFADRVFQAIPFYKGHPWFLPTVQAWFNIRDKLGI</sequence>
<gene>
    <name evidence="1" type="ORF">METZ01_LOCUS513331</name>
</gene>
<evidence type="ECO:0000313" key="1">
    <source>
        <dbReference type="EMBL" id="SVE60477.1"/>
    </source>
</evidence>
<accession>A0A383EUE9</accession>
<proteinExistence type="predicted"/>
<dbReference type="EMBL" id="UINC01228947">
    <property type="protein sequence ID" value="SVE60477.1"/>
    <property type="molecule type" value="Genomic_DNA"/>
</dbReference>